<proteinExistence type="predicted"/>
<reference evidence="2" key="1">
    <citation type="submission" date="2012-04" db="EMBL/GenBank/DDBJ databases">
        <title>The Genome Sequence of Loa loa.</title>
        <authorList>
            <consortium name="The Broad Institute Genome Sequencing Platform"/>
            <consortium name="Broad Institute Genome Sequencing Center for Infectious Disease"/>
            <person name="Nutman T.B."/>
            <person name="Fink D.L."/>
            <person name="Russ C."/>
            <person name="Young S."/>
            <person name="Zeng Q."/>
            <person name="Gargeya S."/>
            <person name="Alvarado L."/>
            <person name="Berlin A."/>
            <person name="Chapman S.B."/>
            <person name="Chen Z."/>
            <person name="Freedman E."/>
            <person name="Gellesch M."/>
            <person name="Goldberg J."/>
            <person name="Griggs A."/>
            <person name="Gujja S."/>
            <person name="Heilman E.R."/>
            <person name="Heiman D."/>
            <person name="Howarth C."/>
            <person name="Mehta T."/>
            <person name="Neiman D."/>
            <person name="Pearson M."/>
            <person name="Roberts A."/>
            <person name="Saif S."/>
            <person name="Shea T."/>
            <person name="Shenoy N."/>
            <person name="Sisk P."/>
            <person name="Stolte C."/>
            <person name="Sykes S."/>
            <person name="White J."/>
            <person name="Yandava C."/>
            <person name="Haas B."/>
            <person name="Henn M.R."/>
            <person name="Nusbaum C."/>
            <person name="Birren B."/>
        </authorList>
    </citation>
    <scope>NUCLEOTIDE SEQUENCE [LARGE SCALE GENOMIC DNA]</scope>
</reference>
<reference evidence="3" key="2">
    <citation type="submission" date="2016-11" db="UniProtKB">
        <authorList>
            <consortium name="WormBaseParasite"/>
        </authorList>
    </citation>
    <scope>IDENTIFICATION</scope>
</reference>
<evidence type="ECO:0000313" key="3">
    <source>
        <dbReference type="WBParaSite" id="EN70_7914"/>
    </source>
</evidence>
<keyword evidence="2" id="KW-1185">Reference proteome</keyword>
<evidence type="ECO:0000256" key="1">
    <source>
        <dbReference type="SAM" id="MobiDB-lite"/>
    </source>
</evidence>
<evidence type="ECO:0000313" key="2">
    <source>
        <dbReference type="Proteomes" id="UP000095285"/>
    </source>
</evidence>
<protein>
    <submittedName>
        <fullName evidence="3">Uncharacterized protein</fullName>
    </submittedName>
</protein>
<name>A0A1I7VZ91_LOALO</name>
<dbReference type="AlphaFoldDB" id="A0A1I7VZ91"/>
<dbReference type="Proteomes" id="UP000095285">
    <property type="component" value="Unassembled WGS sequence"/>
</dbReference>
<dbReference type="WBParaSite" id="EN70_7914">
    <property type="protein sequence ID" value="EN70_7914"/>
    <property type="gene ID" value="EN70_7914"/>
</dbReference>
<sequence>MLASPENPEVANLLEFSKREPFETSLITHLEEAERKLTEFEGRNVHGEMEEGPALQEPEFDEEEPSGSEWGSLSDDEENEPEVTVIPMETGGIVEPAEPVRELILRSRTIRIPVLATQRGLAAATPKAFNPADLEELPE</sequence>
<accession>A0A1I7VZ91</accession>
<feature type="region of interest" description="Disordered" evidence="1">
    <location>
        <begin position="41"/>
        <end position="93"/>
    </location>
</feature>
<organism evidence="2 3">
    <name type="scientific">Loa loa</name>
    <name type="common">Eye worm</name>
    <name type="synonym">Filaria loa</name>
    <dbReference type="NCBI Taxonomy" id="7209"/>
    <lineage>
        <taxon>Eukaryota</taxon>
        <taxon>Metazoa</taxon>
        <taxon>Ecdysozoa</taxon>
        <taxon>Nematoda</taxon>
        <taxon>Chromadorea</taxon>
        <taxon>Rhabditida</taxon>
        <taxon>Spirurina</taxon>
        <taxon>Spiruromorpha</taxon>
        <taxon>Filarioidea</taxon>
        <taxon>Onchocercidae</taxon>
        <taxon>Loa</taxon>
    </lineage>
</organism>